<evidence type="ECO:0000256" key="1">
    <source>
        <dbReference type="SAM" id="Phobius"/>
    </source>
</evidence>
<dbReference type="RefSeq" id="WP_281842246.1">
    <property type="nucleotide sequence ID" value="NZ_BROH01000005.1"/>
</dbReference>
<proteinExistence type="predicted"/>
<name>A0ABQ5LT80_9RHOB</name>
<sequence length="100" mass="10529">MTTAWAVIAVLVVGLPSALLAGWLGWRGVPALWPVLVNAVWPALGAALYLAITNAVDEAYRLDMPVVTGLMLGATLTAFSAPLWLGGFWAGRQAKRVRAG</sequence>
<evidence type="ECO:0000313" key="3">
    <source>
        <dbReference type="Proteomes" id="UP001144205"/>
    </source>
</evidence>
<feature type="transmembrane region" description="Helical" evidence="1">
    <location>
        <begin position="64"/>
        <end position="85"/>
    </location>
</feature>
<dbReference type="Proteomes" id="UP001144205">
    <property type="component" value="Unassembled WGS sequence"/>
</dbReference>
<feature type="transmembrane region" description="Helical" evidence="1">
    <location>
        <begin position="31"/>
        <end position="52"/>
    </location>
</feature>
<accession>A0ABQ5LT80</accession>
<evidence type="ECO:0000313" key="2">
    <source>
        <dbReference type="EMBL" id="GKY88201.1"/>
    </source>
</evidence>
<keyword evidence="3" id="KW-1185">Reference proteome</keyword>
<comment type="caution">
    <text evidence="2">The sequence shown here is derived from an EMBL/GenBank/DDBJ whole genome shotgun (WGS) entry which is preliminary data.</text>
</comment>
<gene>
    <name evidence="2" type="ORF">STA1M1_20700</name>
</gene>
<keyword evidence="1" id="KW-0812">Transmembrane</keyword>
<organism evidence="2 3">
    <name type="scientific">Sinisalibacter aestuarii</name>
    <dbReference type="NCBI Taxonomy" id="2949426"/>
    <lineage>
        <taxon>Bacteria</taxon>
        <taxon>Pseudomonadati</taxon>
        <taxon>Pseudomonadota</taxon>
        <taxon>Alphaproteobacteria</taxon>
        <taxon>Rhodobacterales</taxon>
        <taxon>Roseobacteraceae</taxon>
        <taxon>Sinisalibacter</taxon>
    </lineage>
</organism>
<dbReference type="EMBL" id="BROH01000005">
    <property type="protein sequence ID" value="GKY88201.1"/>
    <property type="molecule type" value="Genomic_DNA"/>
</dbReference>
<reference evidence="2" key="1">
    <citation type="journal article" date="2023" name="Int. J. Syst. Evol. Microbiol.">
        <title>Sinisalibacter aestuarii sp. nov., isolated from estuarine sediment of the Arakawa River.</title>
        <authorList>
            <person name="Arafat S.T."/>
            <person name="Hirano S."/>
            <person name="Sato A."/>
            <person name="Takeuchi K."/>
            <person name="Yasuda T."/>
            <person name="Terahara T."/>
            <person name="Hamada M."/>
            <person name="Kobayashi T."/>
        </authorList>
    </citation>
    <scope>NUCLEOTIDE SEQUENCE</scope>
    <source>
        <strain evidence="2">B-399</strain>
    </source>
</reference>
<keyword evidence="1" id="KW-1133">Transmembrane helix</keyword>
<keyword evidence="1" id="KW-0472">Membrane</keyword>
<protein>
    <submittedName>
        <fullName evidence="2">Uncharacterized protein</fullName>
    </submittedName>
</protein>